<gene>
    <name evidence="1" type="ORF">TELCIR_05223</name>
</gene>
<dbReference type="Proteomes" id="UP000230423">
    <property type="component" value="Unassembled WGS sequence"/>
</dbReference>
<accession>A0A2G9URB4</accession>
<evidence type="ECO:0000313" key="1">
    <source>
        <dbReference type="EMBL" id="PIO72829.1"/>
    </source>
</evidence>
<name>A0A2G9URB4_TELCI</name>
<dbReference type="AlphaFoldDB" id="A0A2G9URB4"/>
<organism evidence="1 2">
    <name type="scientific">Teladorsagia circumcincta</name>
    <name type="common">Brown stomach worm</name>
    <name type="synonym">Ostertagia circumcincta</name>
    <dbReference type="NCBI Taxonomy" id="45464"/>
    <lineage>
        <taxon>Eukaryota</taxon>
        <taxon>Metazoa</taxon>
        <taxon>Ecdysozoa</taxon>
        <taxon>Nematoda</taxon>
        <taxon>Chromadorea</taxon>
        <taxon>Rhabditida</taxon>
        <taxon>Rhabditina</taxon>
        <taxon>Rhabditomorpha</taxon>
        <taxon>Strongyloidea</taxon>
        <taxon>Trichostrongylidae</taxon>
        <taxon>Teladorsagia</taxon>
    </lineage>
</organism>
<evidence type="ECO:0000313" key="2">
    <source>
        <dbReference type="Proteomes" id="UP000230423"/>
    </source>
</evidence>
<dbReference type="EMBL" id="KZ345585">
    <property type="protein sequence ID" value="PIO72829.1"/>
    <property type="molecule type" value="Genomic_DNA"/>
</dbReference>
<dbReference type="OrthoDB" id="5791815at2759"/>
<keyword evidence="2" id="KW-1185">Reference proteome</keyword>
<evidence type="ECO:0008006" key="3">
    <source>
        <dbReference type="Google" id="ProtNLM"/>
    </source>
</evidence>
<reference evidence="1 2" key="1">
    <citation type="submission" date="2015-09" db="EMBL/GenBank/DDBJ databases">
        <title>Draft genome of the parasitic nematode Teladorsagia circumcincta isolate WARC Sus (inbred).</title>
        <authorList>
            <person name="Mitreva M."/>
        </authorList>
    </citation>
    <scope>NUCLEOTIDE SEQUENCE [LARGE SCALE GENOMIC DNA]</scope>
    <source>
        <strain evidence="1 2">S</strain>
    </source>
</reference>
<proteinExistence type="predicted"/>
<protein>
    <recommendedName>
        <fullName evidence="3">Exportin-1 C-terminal domain-containing protein</fullName>
    </recommendedName>
</protein>
<sequence>MIRNFGTMAQQIPLLTRMPAALRKEIMPFVAFVLDATQKLLPSMREATYRYVLGDAVHAFLSFYETISNSEAAAYFGEKLIACCMKFFSSHTETAKEVFNDRSDVINALLQKLPPGNLNAQMMQELLHETDMEVDLNYDSNC</sequence>